<dbReference type="InterPro" id="IPR011701">
    <property type="entry name" value="MFS"/>
</dbReference>
<evidence type="ECO:0000256" key="7">
    <source>
        <dbReference type="SAM" id="MobiDB-lite"/>
    </source>
</evidence>
<evidence type="ECO:0000259" key="9">
    <source>
        <dbReference type="PROSITE" id="PS50850"/>
    </source>
</evidence>
<feature type="transmembrane region" description="Helical" evidence="8">
    <location>
        <begin position="589"/>
        <end position="608"/>
    </location>
</feature>
<feature type="transmembrane region" description="Helical" evidence="8">
    <location>
        <begin position="281"/>
        <end position="299"/>
    </location>
</feature>
<keyword evidence="5 8" id="KW-0472">Membrane</keyword>
<feature type="transmembrane region" description="Helical" evidence="8">
    <location>
        <begin position="395"/>
        <end position="415"/>
    </location>
</feature>
<dbReference type="OrthoDB" id="440553at2759"/>
<dbReference type="InterPro" id="IPR020846">
    <property type="entry name" value="MFS_dom"/>
</dbReference>
<keyword evidence="4 8" id="KW-1133">Transmembrane helix</keyword>
<feature type="transmembrane region" description="Helical" evidence="8">
    <location>
        <begin position="654"/>
        <end position="671"/>
    </location>
</feature>
<evidence type="ECO:0000256" key="4">
    <source>
        <dbReference type="ARBA" id="ARBA00022989"/>
    </source>
</evidence>
<protein>
    <submittedName>
        <fullName evidence="10">Qdr2p</fullName>
    </submittedName>
</protein>
<feature type="transmembrane region" description="Helical" evidence="8">
    <location>
        <begin position="12"/>
        <end position="33"/>
    </location>
</feature>
<evidence type="ECO:0000256" key="6">
    <source>
        <dbReference type="ARBA" id="ARBA00038347"/>
    </source>
</evidence>
<comment type="subcellular location">
    <subcellularLocation>
        <location evidence="1">Membrane</location>
        <topology evidence="1">Multi-pass membrane protein</topology>
    </subcellularLocation>
</comment>
<name>H0GW67_SACCK</name>
<evidence type="ECO:0000256" key="3">
    <source>
        <dbReference type="ARBA" id="ARBA00022692"/>
    </source>
</evidence>
<dbReference type="CDD" id="cd17323">
    <property type="entry name" value="MFS_Tpo1_MDR_like"/>
    <property type="match status" value="1"/>
</dbReference>
<feature type="transmembrane region" description="Helical" evidence="8">
    <location>
        <begin position="479"/>
        <end position="499"/>
    </location>
</feature>
<dbReference type="AlphaFoldDB" id="H0GW67"/>
<evidence type="ECO:0000313" key="10">
    <source>
        <dbReference type="EMBL" id="EHN01936.1"/>
    </source>
</evidence>
<dbReference type="GO" id="GO:0042908">
    <property type="term" value="P:xenobiotic transport"/>
    <property type="evidence" value="ECO:0007669"/>
    <property type="project" value="UniProtKB-ARBA"/>
</dbReference>
<feature type="transmembrane region" description="Helical" evidence="8">
    <location>
        <begin position="683"/>
        <end position="702"/>
    </location>
</feature>
<feature type="region of interest" description="Disordered" evidence="7">
    <location>
        <begin position="715"/>
        <end position="745"/>
    </location>
</feature>
<feature type="transmembrane region" description="Helical" evidence="8">
    <location>
        <begin position="306"/>
        <end position="323"/>
    </location>
</feature>
<accession>H0GW67</accession>
<proteinExistence type="inferred from homology"/>
<dbReference type="PANTHER" id="PTHR23502:SF51">
    <property type="entry name" value="QUINIDINE RESISTANCE PROTEIN 1-RELATED"/>
    <property type="match status" value="1"/>
</dbReference>
<evidence type="ECO:0000313" key="11">
    <source>
        <dbReference type="Proteomes" id="UP000009009"/>
    </source>
</evidence>
<dbReference type="GO" id="GO:0140115">
    <property type="term" value="P:export across plasma membrane"/>
    <property type="evidence" value="ECO:0007669"/>
    <property type="project" value="UniProtKB-ARBA"/>
</dbReference>
<feature type="transmembrane region" description="Helical" evidence="8">
    <location>
        <begin position="614"/>
        <end position="642"/>
    </location>
</feature>
<keyword evidence="2" id="KW-0813">Transport</keyword>
<reference evidence="10 11" key="1">
    <citation type="journal article" date="2012" name="FEMS Yeast Res.">
        <title>The genome sequence of the wine yeast VIN7 reveals an allotriploid hybrid genome with Saccharomyces cerevisiae and Saccharomyces kudriavzevii origins.</title>
        <authorList>
            <person name="Borneman A.R."/>
            <person name="Desany B.A."/>
            <person name="Riches D."/>
            <person name="Affourtit J.P."/>
            <person name="Forgan A.H."/>
            <person name="Pretorius I.S."/>
            <person name="Egholm M."/>
            <person name="Chambers P.J."/>
        </authorList>
    </citation>
    <scope>NUCLEOTIDE SEQUENCE [LARGE SCALE GENOMIC DNA]</scope>
    <source>
        <strain evidence="10 11">VIN7</strain>
    </source>
</reference>
<dbReference type="GO" id="GO:0005886">
    <property type="term" value="C:plasma membrane"/>
    <property type="evidence" value="ECO:0007669"/>
    <property type="project" value="TreeGrafter"/>
</dbReference>
<dbReference type="SUPFAM" id="SSF103473">
    <property type="entry name" value="MFS general substrate transporter"/>
    <property type="match status" value="1"/>
</dbReference>
<feature type="transmembrane region" description="Helical" evidence="8">
    <location>
        <begin position="329"/>
        <end position="353"/>
    </location>
</feature>
<dbReference type="PANTHER" id="PTHR23502">
    <property type="entry name" value="MAJOR FACILITATOR SUPERFAMILY"/>
    <property type="match status" value="1"/>
</dbReference>
<evidence type="ECO:0000256" key="5">
    <source>
        <dbReference type="ARBA" id="ARBA00023136"/>
    </source>
</evidence>
<feature type="transmembrane region" description="Helical" evidence="8">
    <location>
        <begin position="519"/>
        <end position="537"/>
    </location>
</feature>
<feature type="transmembrane region" description="Helical" evidence="8">
    <location>
        <begin position="240"/>
        <end position="261"/>
    </location>
</feature>
<feature type="transmembrane region" description="Helical" evidence="8">
    <location>
        <begin position="365"/>
        <end position="389"/>
    </location>
</feature>
<dbReference type="EMBL" id="AGVY01000255">
    <property type="protein sequence ID" value="EHN01936.1"/>
    <property type="molecule type" value="Genomic_DNA"/>
</dbReference>
<feature type="transmembrane region" description="Helical" evidence="8">
    <location>
        <begin position="53"/>
        <end position="70"/>
    </location>
</feature>
<dbReference type="PROSITE" id="PS50850">
    <property type="entry name" value="MFS"/>
    <property type="match status" value="1"/>
</dbReference>
<gene>
    <name evidence="10" type="ORF">VIN7_7714</name>
</gene>
<dbReference type="Pfam" id="PF07690">
    <property type="entry name" value="MFS_1"/>
    <property type="match status" value="1"/>
</dbReference>
<dbReference type="PROSITE" id="PS00216">
    <property type="entry name" value="SUGAR_TRANSPORT_1"/>
    <property type="match status" value="1"/>
</dbReference>
<keyword evidence="3 8" id="KW-0812">Transmembrane</keyword>
<dbReference type="HOGENOM" id="CLU_008455_8_4_1"/>
<dbReference type="PhylomeDB" id="H0GW67"/>
<evidence type="ECO:0000256" key="1">
    <source>
        <dbReference type="ARBA" id="ARBA00004141"/>
    </source>
</evidence>
<feature type="domain" description="Major facilitator superfamily (MFS) profile" evidence="9">
    <location>
        <begin position="241"/>
        <end position="706"/>
    </location>
</feature>
<comment type="caution">
    <text evidence="10">The sequence shown here is derived from an EMBL/GenBank/DDBJ whole genome shotgun (WGS) entry which is preliminary data.</text>
</comment>
<dbReference type="InterPro" id="IPR005829">
    <property type="entry name" value="Sugar_transporter_CS"/>
</dbReference>
<dbReference type="Gene3D" id="1.20.1250.20">
    <property type="entry name" value="MFS general substrate transporter like domains"/>
    <property type="match status" value="1"/>
</dbReference>
<sequence length="745" mass="82624">MHLSTFTSVPKYIYIHIYIYIYIIAVLLLLFLLPSSISYFFNIQKITYGWKRICCHLYVDLAFLVLPLLLTRLDGRKTEVTTVSTLTPTVYAFLAHFSSRKSSLGLDSAAGAARFFLLALMKLVNSGYGIDKWRHHLFLDKEPFFQILRKYKYIGGCVQSFPAHSVAVIVLLDLWTTKMARETSNIMLGNDFEDELAESIRSYNKETADKLSLHRTESVKPEPEITAPPHSRFSRSFKTVLIAQCAFTGFFSTIAGAIYYPVLSVIERKFNIDEQLVNVTVVVYFVFQGLAPTLMGGFADSLGRRPVVLIAIIIYFGACVGLACTQTYAQIIVLRCLQAAGISPVIAINSGIMGDITTRAERGGYVGYAAGFQVLGSAFGALIGAGLSSRWGWRAIFWFLTIGSGICFLASLLILPETKRNISGNGSVTPKSLLNRAPILALSTVRRSLHLDNPDYETLEQPTKLNLLAPFKILKAYEICILMLIAGLQFSMYTTHLTALSTALSKQYHLSVAKVGLCYLPSGICTLCSIVVAGKYLNWNYRARLKKYQSWLDKERLKLLEEHDNDPGVVQNIMGNDPQYTFNIFRARLQPAFVTLILSSCGFCAYGWCITAKAPLVAVLCMSGFASLFSNCILTFSTTLIVDLFPSKTSTATGCLNLFRCILSAIFIAALSKMVEKMKYGGVFTFLGALTSSSSILLFILLRKGKELAFKWKKQESGSNKEANLLGRMESTSSDHLAADEEEPV</sequence>
<dbReference type="InterPro" id="IPR036259">
    <property type="entry name" value="MFS_trans_sf"/>
</dbReference>
<dbReference type="Proteomes" id="UP000009009">
    <property type="component" value="Unassembled WGS sequence"/>
</dbReference>
<comment type="similarity">
    <text evidence="6">Belongs to the major facilitator superfamily. CAR1 family.</text>
</comment>
<evidence type="ECO:0000256" key="2">
    <source>
        <dbReference type="ARBA" id="ARBA00022448"/>
    </source>
</evidence>
<evidence type="ECO:0000256" key="8">
    <source>
        <dbReference type="SAM" id="Phobius"/>
    </source>
</evidence>
<keyword evidence="11" id="KW-1185">Reference proteome</keyword>
<organism evidence="10 11">
    <name type="scientific">Saccharomyces cerevisiae x Saccharomyces kudriavzevii (strain VIN7)</name>
    <name type="common">Yeast</name>
    <dbReference type="NCBI Taxonomy" id="1095631"/>
    <lineage>
        <taxon>Eukaryota</taxon>
        <taxon>Fungi</taxon>
        <taxon>Dikarya</taxon>
        <taxon>Ascomycota</taxon>
        <taxon>Saccharomycotina</taxon>
        <taxon>Saccharomycetes</taxon>
        <taxon>Saccharomycetales</taxon>
        <taxon>Saccharomycetaceae</taxon>
        <taxon>Saccharomyces</taxon>
    </lineage>
</organism>
<dbReference type="GO" id="GO:0022857">
    <property type="term" value="F:transmembrane transporter activity"/>
    <property type="evidence" value="ECO:0007669"/>
    <property type="project" value="InterPro"/>
</dbReference>